<dbReference type="PANTHER" id="PTHR32063:SF33">
    <property type="entry name" value="RND SUPERFAMILY EFFLUX PUMP PERMEASE COMPONENT"/>
    <property type="match status" value="1"/>
</dbReference>
<organism evidence="3">
    <name type="scientific">Caldithrix abyssi</name>
    <dbReference type="NCBI Taxonomy" id="187145"/>
    <lineage>
        <taxon>Bacteria</taxon>
        <taxon>Pseudomonadati</taxon>
        <taxon>Calditrichota</taxon>
        <taxon>Calditrichia</taxon>
        <taxon>Calditrichales</taxon>
        <taxon>Calditrichaceae</taxon>
        <taxon>Caldithrix</taxon>
    </lineage>
</organism>
<feature type="transmembrane region" description="Helical" evidence="2">
    <location>
        <begin position="527"/>
        <end position="549"/>
    </location>
</feature>
<keyword evidence="2" id="KW-0812">Transmembrane</keyword>
<feature type="transmembrane region" description="Helical" evidence="2">
    <location>
        <begin position="427"/>
        <end position="452"/>
    </location>
</feature>
<dbReference type="GO" id="GO:0005886">
    <property type="term" value="C:plasma membrane"/>
    <property type="evidence" value="ECO:0007669"/>
    <property type="project" value="TreeGrafter"/>
</dbReference>
<feature type="transmembrane region" description="Helical" evidence="2">
    <location>
        <begin position="976"/>
        <end position="995"/>
    </location>
</feature>
<feature type="transmembrane region" description="Helical" evidence="2">
    <location>
        <begin position="12"/>
        <end position="33"/>
    </location>
</feature>
<feature type="transmembrane region" description="Helical" evidence="2">
    <location>
        <begin position="904"/>
        <end position="924"/>
    </location>
</feature>
<keyword evidence="2" id="KW-0472">Membrane</keyword>
<dbReference type="SUPFAM" id="SSF82866">
    <property type="entry name" value="Multidrug efflux transporter AcrB transmembrane domain"/>
    <property type="match status" value="2"/>
</dbReference>
<evidence type="ECO:0000256" key="1">
    <source>
        <dbReference type="SAM" id="Coils"/>
    </source>
</evidence>
<reference evidence="3" key="1">
    <citation type="journal article" date="2020" name="mSystems">
        <title>Genome- and Community-Level Interaction Insights into Carbon Utilization and Element Cycling Functions of Hydrothermarchaeota in Hydrothermal Sediment.</title>
        <authorList>
            <person name="Zhou Z."/>
            <person name="Liu Y."/>
            <person name="Xu W."/>
            <person name="Pan J."/>
            <person name="Luo Z.H."/>
            <person name="Li M."/>
        </authorList>
    </citation>
    <scope>NUCLEOTIDE SEQUENCE [LARGE SCALE GENOMIC DNA]</scope>
    <source>
        <strain evidence="3">HyVt-456</strain>
    </source>
</reference>
<dbReference type="Gene3D" id="3.30.70.1320">
    <property type="entry name" value="Multidrug efflux transporter AcrB pore domain like"/>
    <property type="match status" value="1"/>
</dbReference>
<keyword evidence="2" id="KW-1133">Transmembrane helix</keyword>
<dbReference type="Pfam" id="PF00873">
    <property type="entry name" value="ACR_tran"/>
    <property type="match status" value="1"/>
</dbReference>
<gene>
    <name evidence="3" type="ORF">ENJ10_07520</name>
</gene>
<dbReference type="GO" id="GO:0042910">
    <property type="term" value="F:xenobiotic transmembrane transporter activity"/>
    <property type="evidence" value="ECO:0007669"/>
    <property type="project" value="TreeGrafter"/>
</dbReference>
<dbReference type="Proteomes" id="UP000886005">
    <property type="component" value="Unassembled WGS sequence"/>
</dbReference>
<dbReference type="InterPro" id="IPR027463">
    <property type="entry name" value="AcrB_DN_DC_subdom"/>
</dbReference>
<dbReference type="EMBL" id="DRLD01000208">
    <property type="protein sequence ID" value="HED10522.1"/>
    <property type="molecule type" value="Genomic_DNA"/>
</dbReference>
<feature type="coiled-coil region" evidence="1">
    <location>
        <begin position="687"/>
        <end position="714"/>
    </location>
</feature>
<feature type="transmembrane region" description="Helical" evidence="2">
    <location>
        <begin position="385"/>
        <end position="407"/>
    </location>
</feature>
<dbReference type="PRINTS" id="PR00702">
    <property type="entry name" value="ACRIFLAVINRP"/>
</dbReference>
<comment type="caution">
    <text evidence="3">The sequence shown here is derived from an EMBL/GenBank/DDBJ whole genome shotgun (WGS) entry which is preliminary data.</text>
</comment>
<dbReference type="PANTHER" id="PTHR32063">
    <property type="match status" value="1"/>
</dbReference>
<proteinExistence type="predicted"/>
<feature type="transmembrane region" description="Helical" evidence="2">
    <location>
        <begin position="458"/>
        <end position="478"/>
    </location>
</feature>
<dbReference type="Gene3D" id="3.30.70.1430">
    <property type="entry name" value="Multidrug efflux transporter AcrB pore domain"/>
    <property type="match status" value="2"/>
</dbReference>
<feature type="transmembrane region" description="Helical" evidence="2">
    <location>
        <begin position="330"/>
        <end position="349"/>
    </location>
</feature>
<sequence>MNKLIAWFARNSVAANLLMVTIIAGGLLTISSLKYEVFPEANLDMVQISVLYPGAAPEEVEEGVVVRIEEAIQDIDGIKEITSRSQENVGTVTAEIKTGYATKDVMDDIKSRVDAITTFPAEIEKPVISEMIRRNQVIYVAVSGETDPATLKKLADRIRDDLLSYKDITQVVVNSIPPYEISIELPEEALRRYKLTFDEVANAIRRFSMDLPGGVIKAESGEILLRTKGQAYVAGEFAKIPLRRYADGSRLYVGDVARVIDGFAETDAQARFDGAPAALIQVFRVGQESALKIAGDVRDYIARERKRLPEGIKLTTWQDDTRILRSRMELLFRNGRAGLILVFLVLALFMKLRLAGWVSFGIVFSFIGALWMLPGLDVSINLLSLFAFIVVLGIVVDDAIVVGENVYSYLERGFSPLEAAIKGTQQVAVPVVFAVLTTFAAFAPLLLVAGVFGKFMRVIPLVVIATLSFSLIESLLVLPSHLGHMKARKPNREGWWEHIQKAFDRRLKAFINGFYHDSLEWALRWRYVTIALALSVLIASLGIVGGGWIKFYFFQNVEADNVVAELLMPLGTPVDKTARVVRQLEASALKLQEELRAEGEDSVFVHMLTSIGSQPFRKRQSRDVTSGNTFSGAHLAEVNIELLPSEERNITSAAIANRWRQLTGPIPDAEELSFSSSMVNLGEPVNVELAGSDYEQLNAAAEELKRKLATYDGVFDISDSYQAGKREIKLRLSDEGKAMGLTMSDLGRQVRQAFYGEEVQRIQRGRDEIKVMLRFPRQERESVAFLENMRIRLPNGTEIPFVKAAEADFGRGYASINRRDRKRTLQVKADVDDDKTTPNAVINDLRDNYLPQLADKYPGLSYSFEGEQKNQRETMQGLSKGFLMALLLIYVLLAIPFKSYIQPFIVMSAIPFGLIGAILGHVILGYDLTILSLFGIVALAGVVVNDSLVMVDFINQERAAGIPVARAIRDAGVKRFRPILLTSLTTFLGLAPLLLEKSVQARFLIPMAISLAFGVMFATFITLILVPVIYLTQEDVKRKLGLAGEKAEFEG</sequence>
<feature type="transmembrane region" description="Helical" evidence="2">
    <location>
        <begin position="930"/>
        <end position="955"/>
    </location>
</feature>
<dbReference type="InterPro" id="IPR001036">
    <property type="entry name" value="Acrflvin-R"/>
</dbReference>
<accession>A0A7V1LN34</accession>
<dbReference type="Gene3D" id="3.30.70.1440">
    <property type="entry name" value="Multidrug efflux transporter AcrB pore domain"/>
    <property type="match status" value="1"/>
</dbReference>
<evidence type="ECO:0000256" key="2">
    <source>
        <dbReference type="SAM" id="Phobius"/>
    </source>
</evidence>
<dbReference type="SUPFAM" id="SSF82693">
    <property type="entry name" value="Multidrug efflux transporter AcrB pore domain, PN1, PN2, PC1 and PC2 subdomains"/>
    <property type="match status" value="2"/>
</dbReference>
<dbReference type="Gene3D" id="1.20.1640.10">
    <property type="entry name" value="Multidrug efflux transporter AcrB transmembrane domain"/>
    <property type="match status" value="2"/>
</dbReference>
<feature type="coiled-coil region" evidence="1">
    <location>
        <begin position="574"/>
        <end position="601"/>
    </location>
</feature>
<name>A0A7V1LN34_CALAY</name>
<dbReference type="AlphaFoldDB" id="A0A7V1LN34"/>
<feature type="transmembrane region" description="Helical" evidence="2">
    <location>
        <begin position="354"/>
        <end position="373"/>
    </location>
</feature>
<dbReference type="SUPFAM" id="SSF82714">
    <property type="entry name" value="Multidrug efflux transporter AcrB TolC docking domain, DN and DC subdomains"/>
    <property type="match status" value="2"/>
</dbReference>
<feature type="transmembrane region" description="Helical" evidence="2">
    <location>
        <begin position="878"/>
        <end position="897"/>
    </location>
</feature>
<protein>
    <submittedName>
        <fullName evidence="3">Efflux RND transporter permease subunit</fullName>
    </submittedName>
</protein>
<dbReference type="Gene3D" id="3.30.2090.10">
    <property type="entry name" value="Multidrug efflux transporter AcrB TolC docking domain, DN and DC subdomains"/>
    <property type="match status" value="2"/>
</dbReference>
<evidence type="ECO:0000313" key="3">
    <source>
        <dbReference type="EMBL" id="HED10522.1"/>
    </source>
</evidence>
<keyword evidence="1" id="KW-0175">Coiled coil</keyword>
<feature type="transmembrane region" description="Helical" evidence="2">
    <location>
        <begin position="1007"/>
        <end position="1031"/>
    </location>
</feature>